<sequence>MNCLPKDMIEESASVVLPDKHFLNNLEENADEGGQMMHRDGGKVANVFSKQMPPNASDPKFVDSLIASQMAKLSVADREKAYMDVHGIPDLVEETPELVQKSLLLLQNEIDLLSAKEAYNIAERLDPDYVRDRDFCLAFLRCEKFDCQKAALRIIRHFQTKLDLFGEDKLAMDIAQDDLDMDDMDALYSASGRFLNAYDSGGRVINFITGVPKVYESRAFYNIMVAFRHNAEVQRRGAVTVGWNAGGVKGTSWDNADLNWKLPKLHEATPMRTSAAHGCYTDEDWKEKLAVITMGFNKQVQVRVRIHYGTVQECLQHLRRHGIDPACIPVNEKGQSTDHLEYCLRLEQQRKHERLNYPLRHSIGVPFPQDVLLGKGTPFQNHPGNSNLRQVVSDRYKEYEKAQKGLKKVIAKEIVDAIRGNGGLFLKQDGKKWIPVNGEVAVLKVSAAFRTLRRKGWVT</sequence>
<dbReference type="InterPro" id="IPR049227">
    <property type="entry name" value="DUF6824"/>
</dbReference>
<evidence type="ECO:0000313" key="3">
    <source>
        <dbReference type="Proteomes" id="UP001295423"/>
    </source>
</evidence>
<feature type="domain" description="DUF6824" evidence="1">
    <location>
        <begin position="370"/>
        <end position="450"/>
    </location>
</feature>
<evidence type="ECO:0000313" key="2">
    <source>
        <dbReference type="EMBL" id="CAJ1965029.1"/>
    </source>
</evidence>
<evidence type="ECO:0000259" key="1">
    <source>
        <dbReference type="Pfam" id="PF20710"/>
    </source>
</evidence>
<organism evidence="2 3">
    <name type="scientific">Cylindrotheca closterium</name>
    <dbReference type="NCBI Taxonomy" id="2856"/>
    <lineage>
        <taxon>Eukaryota</taxon>
        <taxon>Sar</taxon>
        <taxon>Stramenopiles</taxon>
        <taxon>Ochrophyta</taxon>
        <taxon>Bacillariophyta</taxon>
        <taxon>Bacillariophyceae</taxon>
        <taxon>Bacillariophycidae</taxon>
        <taxon>Bacillariales</taxon>
        <taxon>Bacillariaceae</taxon>
        <taxon>Cylindrotheca</taxon>
    </lineage>
</organism>
<protein>
    <recommendedName>
        <fullName evidence="1">DUF6824 domain-containing protein</fullName>
    </recommendedName>
</protein>
<dbReference type="EMBL" id="CAKOGP040002202">
    <property type="protein sequence ID" value="CAJ1965029.1"/>
    <property type="molecule type" value="Genomic_DNA"/>
</dbReference>
<comment type="caution">
    <text evidence="2">The sequence shown here is derived from an EMBL/GenBank/DDBJ whole genome shotgun (WGS) entry which is preliminary data.</text>
</comment>
<gene>
    <name evidence="2" type="ORF">CYCCA115_LOCUS20913</name>
</gene>
<keyword evidence="3" id="KW-1185">Reference proteome</keyword>
<accession>A0AAD2G6S1</accession>
<reference evidence="2" key="1">
    <citation type="submission" date="2023-08" db="EMBL/GenBank/DDBJ databases">
        <authorList>
            <person name="Audoor S."/>
            <person name="Bilcke G."/>
        </authorList>
    </citation>
    <scope>NUCLEOTIDE SEQUENCE</scope>
</reference>
<proteinExistence type="predicted"/>
<dbReference type="Pfam" id="PF20710">
    <property type="entry name" value="DUF6824"/>
    <property type="match status" value="1"/>
</dbReference>
<dbReference type="AlphaFoldDB" id="A0AAD2G6S1"/>
<dbReference type="Proteomes" id="UP001295423">
    <property type="component" value="Unassembled WGS sequence"/>
</dbReference>
<name>A0AAD2G6S1_9STRA</name>